<gene>
    <name evidence="1" type="ORF">ACOF00016_LOCUS15427</name>
</gene>
<proteinExistence type="predicted"/>
<dbReference type="EMBL" id="HBIM01020594">
    <property type="protein sequence ID" value="CAE0418556.1"/>
    <property type="molecule type" value="Transcribed_RNA"/>
</dbReference>
<sequence>MPDNPLKKCLATMNRSKGVCFSEKVHVNEIPKVEIELIPELFYSKFDYRRFKSEEKFREERAVARAIRRLVGHAVTEMESRLGSCEDVQNTEKELITQSQSQSASNSPLSEIADVVAISSDEDSEEDIDEEEEHIHVKPLAIREERIRARRRTSLLSVSSYKSHAFEDENIGLDDSFNFIDKSDMAFQDPIPTLSDLSFLNGSDSSIDLTFTPVEFTTVIDESSGRPSIS</sequence>
<dbReference type="AlphaFoldDB" id="A0A7S3PBT2"/>
<organism evidence="1">
    <name type="scientific">Amphora coffeiformis</name>
    <dbReference type="NCBI Taxonomy" id="265554"/>
    <lineage>
        <taxon>Eukaryota</taxon>
        <taxon>Sar</taxon>
        <taxon>Stramenopiles</taxon>
        <taxon>Ochrophyta</taxon>
        <taxon>Bacillariophyta</taxon>
        <taxon>Bacillariophyceae</taxon>
        <taxon>Bacillariophycidae</taxon>
        <taxon>Thalassiophysales</taxon>
        <taxon>Catenulaceae</taxon>
        <taxon>Amphora</taxon>
    </lineage>
</organism>
<accession>A0A7S3PBT2</accession>
<evidence type="ECO:0000313" key="1">
    <source>
        <dbReference type="EMBL" id="CAE0418556.1"/>
    </source>
</evidence>
<reference evidence="1" key="1">
    <citation type="submission" date="2021-01" db="EMBL/GenBank/DDBJ databases">
        <authorList>
            <person name="Corre E."/>
            <person name="Pelletier E."/>
            <person name="Niang G."/>
            <person name="Scheremetjew M."/>
            <person name="Finn R."/>
            <person name="Kale V."/>
            <person name="Holt S."/>
            <person name="Cochrane G."/>
            <person name="Meng A."/>
            <person name="Brown T."/>
            <person name="Cohen L."/>
        </authorList>
    </citation>
    <scope>NUCLEOTIDE SEQUENCE</scope>
    <source>
        <strain evidence="1">CCMP127</strain>
    </source>
</reference>
<name>A0A7S3PBT2_9STRA</name>
<protein>
    <submittedName>
        <fullName evidence="1">Uncharacterized protein</fullName>
    </submittedName>
</protein>